<feature type="transmembrane region" description="Helical" evidence="5">
    <location>
        <begin position="365"/>
        <end position="386"/>
    </location>
</feature>
<dbReference type="EC" id="3.1.-.-" evidence="7"/>
<dbReference type="KEGG" id="ruv:EC9_43810"/>
<feature type="transmembrane region" description="Helical" evidence="5">
    <location>
        <begin position="274"/>
        <end position="295"/>
    </location>
</feature>
<name>A0A517M5M2_9BACT</name>
<dbReference type="RefSeq" id="WP_145348047.1">
    <property type="nucleotide sequence ID" value="NZ_CP036261.1"/>
</dbReference>
<evidence type="ECO:0000256" key="2">
    <source>
        <dbReference type="ARBA" id="ARBA00022840"/>
    </source>
</evidence>
<evidence type="ECO:0000256" key="3">
    <source>
        <dbReference type="ARBA" id="ARBA00023125"/>
    </source>
</evidence>
<accession>A0A517M5M2</accession>
<keyword evidence="7" id="KW-0540">Nuclease</keyword>
<evidence type="ECO:0000259" key="6">
    <source>
        <dbReference type="SMART" id="SM00534"/>
    </source>
</evidence>
<keyword evidence="8" id="KW-1185">Reference proteome</keyword>
<keyword evidence="7" id="KW-0378">Hydrolase</keyword>
<dbReference type="PANTHER" id="PTHR11361:SF99">
    <property type="entry name" value="DNA MISMATCH REPAIR PROTEIN"/>
    <property type="match status" value="1"/>
</dbReference>
<dbReference type="GO" id="GO:0005829">
    <property type="term" value="C:cytosol"/>
    <property type="evidence" value="ECO:0007669"/>
    <property type="project" value="TreeGrafter"/>
</dbReference>
<dbReference type="Gene3D" id="3.40.50.300">
    <property type="entry name" value="P-loop containing nucleotide triphosphate hydrolases"/>
    <property type="match status" value="1"/>
</dbReference>
<dbReference type="SMART" id="SM00534">
    <property type="entry name" value="MUTSac"/>
    <property type="match status" value="1"/>
</dbReference>
<organism evidence="7 8">
    <name type="scientific">Rosistilla ulvae</name>
    <dbReference type="NCBI Taxonomy" id="1930277"/>
    <lineage>
        <taxon>Bacteria</taxon>
        <taxon>Pseudomonadati</taxon>
        <taxon>Planctomycetota</taxon>
        <taxon>Planctomycetia</taxon>
        <taxon>Pirellulales</taxon>
        <taxon>Pirellulaceae</taxon>
        <taxon>Rosistilla</taxon>
    </lineage>
</organism>
<sequence>MDVNVSETTNSPPTAKPLDPPTTSEPGSARQRYVQRLEELAGEVTGFESRNRQLNIIRGLLFFGGLILLIVGYAAAQGALLLVVPGWILMASFMAVITWHEYVRDSMTAIRRRRSLYRQLLARLDRRWSELPVFELPDDVPWIDRNGRAVAKDLDLFGVGSLYQLVSLAGTQPGKLTLAQWLCGPAIPEQAAARNLAARKLASFHNQRETFYARARDVAGQTASPENFESWAVAPAWLAGPRGWMLPLARAIAITPFIVWPLCAIGLISISVAAAIQLVAIAIAIVVTVGFLGPVHEIFKSVATRRAEVENYINLFEAADWIPEEIEMLGPVRQRILDPQSGAIAGLRAMGGLSMMTGLRHAPMLFLPYVLLQLIGLWDVHVLALMERWKARYGSDVPGWFDALGQIEAILSLAALADEYPQWAAPTWNQAGPEGKVAARSLGHPLLKDADRVVNDAELGPAGTLLLVTGSNMSGKSTLLRSLGLNIKLAGAGSVVCAEQFELPACEVATSIRVDDSLREGVSFYMAELKRLREVVDHAERLHASKDRMLVYLLDEILQGTNSRERQIAVSTVLDHLVHMQAIGAISTHDLELADDPAMQSVATIVHFREHIETDKSGQETMTFDYKMRSGVTPTTNAIRLLEMVGLGKR</sequence>
<dbReference type="SUPFAM" id="SSF52540">
    <property type="entry name" value="P-loop containing nucleoside triphosphate hydrolases"/>
    <property type="match status" value="1"/>
</dbReference>
<proteinExistence type="predicted"/>
<dbReference type="GO" id="GO:0004519">
    <property type="term" value="F:endonuclease activity"/>
    <property type="evidence" value="ECO:0007669"/>
    <property type="project" value="UniProtKB-KW"/>
</dbReference>
<keyword evidence="3" id="KW-0238">DNA-binding</keyword>
<dbReference type="InterPro" id="IPR045076">
    <property type="entry name" value="MutS"/>
</dbReference>
<keyword evidence="5" id="KW-1133">Transmembrane helix</keyword>
<keyword evidence="5" id="KW-0472">Membrane</keyword>
<feature type="domain" description="DNA mismatch repair proteins mutS family" evidence="6">
    <location>
        <begin position="463"/>
        <end position="650"/>
    </location>
</feature>
<feature type="compositionally biased region" description="Polar residues" evidence="4">
    <location>
        <begin position="1"/>
        <end position="13"/>
    </location>
</feature>
<keyword evidence="2" id="KW-0067">ATP-binding</keyword>
<dbReference type="Pfam" id="PF00488">
    <property type="entry name" value="MutS_V"/>
    <property type="match status" value="1"/>
</dbReference>
<evidence type="ECO:0000256" key="5">
    <source>
        <dbReference type="SAM" id="Phobius"/>
    </source>
</evidence>
<evidence type="ECO:0000313" key="7">
    <source>
        <dbReference type="EMBL" id="QDS90174.1"/>
    </source>
</evidence>
<evidence type="ECO:0000256" key="1">
    <source>
        <dbReference type="ARBA" id="ARBA00022741"/>
    </source>
</evidence>
<dbReference type="InterPro" id="IPR027417">
    <property type="entry name" value="P-loop_NTPase"/>
</dbReference>
<feature type="transmembrane region" description="Helical" evidence="5">
    <location>
        <begin position="56"/>
        <end position="76"/>
    </location>
</feature>
<dbReference type="GO" id="GO:0016787">
    <property type="term" value="F:hydrolase activity"/>
    <property type="evidence" value="ECO:0007669"/>
    <property type="project" value="UniProtKB-KW"/>
</dbReference>
<dbReference type="Proteomes" id="UP000319557">
    <property type="component" value="Chromosome"/>
</dbReference>
<dbReference type="GO" id="GO:0140664">
    <property type="term" value="F:ATP-dependent DNA damage sensor activity"/>
    <property type="evidence" value="ECO:0007669"/>
    <property type="project" value="InterPro"/>
</dbReference>
<dbReference type="AlphaFoldDB" id="A0A517M5M2"/>
<keyword evidence="5" id="KW-0812">Transmembrane</keyword>
<dbReference type="CDD" id="cd03283">
    <property type="entry name" value="ABC_MutS-like"/>
    <property type="match status" value="1"/>
</dbReference>
<dbReference type="GO" id="GO:0030983">
    <property type="term" value="F:mismatched DNA binding"/>
    <property type="evidence" value="ECO:0007669"/>
    <property type="project" value="InterPro"/>
</dbReference>
<feature type="transmembrane region" description="Helical" evidence="5">
    <location>
        <begin position="248"/>
        <end position="268"/>
    </location>
</feature>
<dbReference type="GO" id="GO:0005524">
    <property type="term" value="F:ATP binding"/>
    <property type="evidence" value="ECO:0007669"/>
    <property type="project" value="UniProtKB-KW"/>
</dbReference>
<dbReference type="OrthoDB" id="9802448at2"/>
<keyword evidence="7" id="KW-0255">Endonuclease</keyword>
<keyword evidence="1" id="KW-0547">Nucleotide-binding</keyword>
<feature type="transmembrane region" description="Helical" evidence="5">
    <location>
        <begin position="82"/>
        <end position="103"/>
    </location>
</feature>
<dbReference type="PANTHER" id="PTHR11361">
    <property type="entry name" value="DNA MISMATCH REPAIR PROTEIN MUTS FAMILY MEMBER"/>
    <property type="match status" value="1"/>
</dbReference>
<protein>
    <submittedName>
        <fullName evidence="7">Endonuclease MutS2</fullName>
        <ecNumber evidence="7">3.1.-.-</ecNumber>
    </submittedName>
</protein>
<evidence type="ECO:0000256" key="4">
    <source>
        <dbReference type="SAM" id="MobiDB-lite"/>
    </source>
</evidence>
<dbReference type="InterPro" id="IPR000432">
    <property type="entry name" value="DNA_mismatch_repair_MutS_C"/>
</dbReference>
<evidence type="ECO:0000313" key="8">
    <source>
        <dbReference type="Proteomes" id="UP000319557"/>
    </source>
</evidence>
<dbReference type="GO" id="GO:0006298">
    <property type="term" value="P:mismatch repair"/>
    <property type="evidence" value="ECO:0007669"/>
    <property type="project" value="InterPro"/>
</dbReference>
<feature type="region of interest" description="Disordered" evidence="4">
    <location>
        <begin position="1"/>
        <end position="28"/>
    </location>
</feature>
<gene>
    <name evidence="7" type="primary">mutS2</name>
    <name evidence="7" type="ORF">EC9_43810</name>
</gene>
<reference evidence="7 8" key="1">
    <citation type="submission" date="2019-02" db="EMBL/GenBank/DDBJ databases">
        <title>Deep-cultivation of Planctomycetes and their phenomic and genomic characterization uncovers novel biology.</title>
        <authorList>
            <person name="Wiegand S."/>
            <person name="Jogler M."/>
            <person name="Boedeker C."/>
            <person name="Pinto D."/>
            <person name="Vollmers J."/>
            <person name="Rivas-Marin E."/>
            <person name="Kohn T."/>
            <person name="Peeters S.H."/>
            <person name="Heuer A."/>
            <person name="Rast P."/>
            <person name="Oberbeckmann S."/>
            <person name="Bunk B."/>
            <person name="Jeske O."/>
            <person name="Meyerdierks A."/>
            <person name="Storesund J.E."/>
            <person name="Kallscheuer N."/>
            <person name="Luecker S."/>
            <person name="Lage O.M."/>
            <person name="Pohl T."/>
            <person name="Merkel B.J."/>
            <person name="Hornburger P."/>
            <person name="Mueller R.-W."/>
            <person name="Bruemmer F."/>
            <person name="Labrenz M."/>
            <person name="Spormann A.M."/>
            <person name="Op den Camp H."/>
            <person name="Overmann J."/>
            <person name="Amann R."/>
            <person name="Jetten M.S.M."/>
            <person name="Mascher T."/>
            <person name="Medema M.H."/>
            <person name="Devos D.P."/>
            <person name="Kaster A.-K."/>
            <person name="Ovreas L."/>
            <person name="Rohde M."/>
            <person name="Galperin M.Y."/>
            <person name="Jogler C."/>
        </authorList>
    </citation>
    <scope>NUCLEOTIDE SEQUENCE [LARGE SCALE GENOMIC DNA]</scope>
    <source>
        <strain evidence="7 8">EC9</strain>
    </source>
</reference>
<dbReference type="EMBL" id="CP036261">
    <property type="protein sequence ID" value="QDS90174.1"/>
    <property type="molecule type" value="Genomic_DNA"/>
</dbReference>